<dbReference type="InterPro" id="IPR037272">
    <property type="entry name" value="SNS_sf"/>
</dbReference>
<evidence type="ECO:0000256" key="6">
    <source>
        <dbReference type="SAM" id="Phobius"/>
    </source>
</evidence>
<keyword evidence="2" id="KW-0813">Transport</keyword>
<proteinExistence type="predicted"/>
<dbReference type="AlphaFoldDB" id="A0A1Q5PTN3"/>
<dbReference type="PROSITE" id="PS50267">
    <property type="entry name" value="NA_NEUROTRAN_SYMP_3"/>
    <property type="match status" value="1"/>
</dbReference>
<evidence type="ECO:0000256" key="2">
    <source>
        <dbReference type="ARBA" id="ARBA00022448"/>
    </source>
</evidence>
<feature type="transmembrane region" description="Helical" evidence="6">
    <location>
        <begin position="262"/>
        <end position="288"/>
    </location>
</feature>
<reference evidence="8" key="1">
    <citation type="submission" date="2016-12" db="EMBL/GenBank/DDBJ databases">
        <authorList>
            <person name="Meng X."/>
        </authorList>
    </citation>
    <scope>NUCLEOTIDE SEQUENCE [LARGE SCALE GENOMIC DNA]</scope>
    <source>
        <strain evidence="8">DSM 20732</strain>
    </source>
</reference>
<gene>
    <name evidence="7" type="ORF">BSZ40_09970</name>
</gene>
<comment type="subcellular location">
    <subcellularLocation>
        <location evidence="1">Membrane</location>
        <topology evidence="1">Multi-pass membrane protein</topology>
    </subcellularLocation>
</comment>
<evidence type="ECO:0000256" key="5">
    <source>
        <dbReference type="ARBA" id="ARBA00023136"/>
    </source>
</evidence>
<feature type="transmembrane region" description="Helical" evidence="6">
    <location>
        <begin position="186"/>
        <end position="206"/>
    </location>
</feature>
<dbReference type="SUPFAM" id="SSF161070">
    <property type="entry name" value="SNF-like"/>
    <property type="match status" value="1"/>
</dbReference>
<comment type="caution">
    <text evidence="7">The sequence shown here is derived from an EMBL/GenBank/DDBJ whole genome shotgun (WGS) entry which is preliminary data.</text>
</comment>
<feature type="transmembrane region" description="Helical" evidence="6">
    <location>
        <begin position="468"/>
        <end position="492"/>
    </location>
</feature>
<evidence type="ECO:0000256" key="3">
    <source>
        <dbReference type="ARBA" id="ARBA00022692"/>
    </source>
</evidence>
<dbReference type="CDD" id="cd10334">
    <property type="entry name" value="SLC6sbd_u1"/>
    <property type="match status" value="1"/>
</dbReference>
<protein>
    <submittedName>
        <fullName evidence="7">Sodium-dependent transporter</fullName>
    </submittedName>
</protein>
<keyword evidence="4 6" id="KW-1133">Transmembrane helix</keyword>
<feature type="transmembrane region" description="Helical" evidence="6">
    <location>
        <begin position="358"/>
        <end position="380"/>
    </location>
</feature>
<dbReference type="NCBIfam" id="NF037979">
    <property type="entry name" value="Na_transp"/>
    <property type="match status" value="1"/>
</dbReference>
<dbReference type="InParanoid" id="A0A1Q5PTN3"/>
<keyword evidence="3 6" id="KW-0812">Transmembrane</keyword>
<feature type="transmembrane region" description="Helical" evidence="6">
    <location>
        <begin position="226"/>
        <end position="250"/>
    </location>
</feature>
<feature type="transmembrane region" description="Helical" evidence="6">
    <location>
        <begin position="322"/>
        <end position="346"/>
    </location>
</feature>
<dbReference type="PRINTS" id="PR00176">
    <property type="entry name" value="NANEUSMPORT"/>
</dbReference>
<sequence>MTQKTAPAREQWSGQYGFLLAAIGSAVGLGNIWRFPGVAYSNGGGAFLLPYLVALLFVGIPVLLFDYSIGHRFRGSAPTIFHRISRRAEWMGWFQVLICFVIMCYYAVIIAWAAAYAWFSVTKAWGSDAGTFFFSEFLSLPASHRLTITPDWSVLAPLAGVWAICLFIIARGVAKGLEKANRVFMPLLVVLFTALVLRAVFLPGALDGLTAFFTPNWAALTQTSVWMAAFAQVFYSLSVGFGIMMTYSSYLKRRANLGGTGLVAAFANSSFEILAGVGVFAALGFMAFQQQVSVGELENISGVSLSFISFPTIVTMMPGGPIFGLLFFTSLVLAGLTSLTSLLQVVTAAVQEKFRLTAATAALAVGIPAALVSILLFGTTSGLYSLDIVDKHINEIGIVFIASTYLLYASVGKKLLGELRHSLNIVSSVHVGRWWAIAVGYLIPAVLLYMLLTTAWSLLTNRYEGYPVWMLVTLGGGCLLFAAVVTGLLSLLRWRRVDNFTPLTLPAQLPPRPVKNGKEN</sequence>
<feature type="transmembrane region" description="Helical" evidence="6">
    <location>
        <begin position="45"/>
        <end position="69"/>
    </location>
</feature>
<dbReference type="Pfam" id="PF00209">
    <property type="entry name" value="SNF"/>
    <property type="match status" value="2"/>
</dbReference>
<evidence type="ECO:0000313" key="7">
    <source>
        <dbReference type="EMBL" id="OKL50951.1"/>
    </source>
</evidence>
<dbReference type="PANTHER" id="PTHR42948:SF1">
    <property type="entry name" value="TRANSPORTER"/>
    <property type="match status" value="1"/>
</dbReference>
<dbReference type="EMBL" id="MQVS01000012">
    <property type="protein sequence ID" value="OKL50951.1"/>
    <property type="molecule type" value="Genomic_DNA"/>
</dbReference>
<accession>A0A1Q5PTN3</accession>
<feature type="transmembrane region" description="Helical" evidence="6">
    <location>
        <begin position="90"/>
        <end position="119"/>
    </location>
</feature>
<evidence type="ECO:0000256" key="4">
    <source>
        <dbReference type="ARBA" id="ARBA00022989"/>
    </source>
</evidence>
<dbReference type="InterPro" id="IPR000175">
    <property type="entry name" value="Na/ntran_symport"/>
</dbReference>
<feature type="transmembrane region" description="Helical" evidence="6">
    <location>
        <begin position="12"/>
        <end position="33"/>
    </location>
</feature>
<dbReference type="GO" id="GO:0016020">
    <property type="term" value="C:membrane"/>
    <property type="evidence" value="ECO:0007669"/>
    <property type="project" value="UniProtKB-SubCell"/>
</dbReference>
<keyword evidence="8" id="KW-1185">Reference proteome</keyword>
<organism evidence="7 8">
    <name type="scientific">Buchananella hordeovulneris</name>
    <dbReference type="NCBI Taxonomy" id="52770"/>
    <lineage>
        <taxon>Bacteria</taxon>
        <taxon>Bacillati</taxon>
        <taxon>Actinomycetota</taxon>
        <taxon>Actinomycetes</taxon>
        <taxon>Actinomycetales</taxon>
        <taxon>Actinomycetaceae</taxon>
        <taxon>Buchananella</taxon>
    </lineage>
</organism>
<feature type="transmembrane region" description="Helical" evidence="6">
    <location>
        <begin position="432"/>
        <end position="456"/>
    </location>
</feature>
<dbReference type="PANTHER" id="PTHR42948">
    <property type="entry name" value="TRANSPORTER"/>
    <property type="match status" value="1"/>
</dbReference>
<dbReference type="OrthoDB" id="9762833at2"/>
<dbReference type="Proteomes" id="UP000185612">
    <property type="component" value="Unassembled WGS sequence"/>
</dbReference>
<name>A0A1Q5PTN3_9ACTO</name>
<keyword evidence="5 6" id="KW-0472">Membrane</keyword>
<evidence type="ECO:0000313" key="8">
    <source>
        <dbReference type="Proteomes" id="UP000185612"/>
    </source>
</evidence>
<dbReference type="STRING" id="52770.BSZ40_09970"/>
<feature type="transmembrane region" description="Helical" evidence="6">
    <location>
        <begin position="392"/>
        <end position="411"/>
    </location>
</feature>
<dbReference type="RefSeq" id="WP_073825933.1">
    <property type="nucleotide sequence ID" value="NZ_MQVS01000012.1"/>
</dbReference>
<evidence type="ECO:0000256" key="1">
    <source>
        <dbReference type="ARBA" id="ARBA00004141"/>
    </source>
</evidence>
<feature type="transmembrane region" description="Helical" evidence="6">
    <location>
        <begin position="154"/>
        <end position="174"/>
    </location>
</feature>